<keyword evidence="13" id="KW-1185">Reference proteome</keyword>
<evidence type="ECO:0000313" key="12">
    <source>
        <dbReference type="EMBL" id="KFI92562.1"/>
    </source>
</evidence>
<dbReference type="GeneID" id="85167034"/>
<dbReference type="STRING" id="158787.BSCA_2269"/>
<keyword evidence="4" id="KW-0808">Transferase</keyword>
<dbReference type="GO" id="GO:0046983">
    <property type="term" value="F:protein dimerization activity"/>
    <property type="evidence" value="ECO:0007669"/>
    <property type="project" value="InterPro"/>
</dbReference>
<dbReference type="GO" id="GO:0016020">
    <property type="term" value="C:membrane"/>
    <property type="evidence" value="ECO:0007669"/>
    <property type="project" value="InterPro"/>
</dbReference>
<evidence type="ECO:0000256" key="8">
    <source>
        <dbReference type="ARBA" id="ARBA00023012"/>
    </source>
</evidence>
<feature type="transmembrane region" description="Helical" evidence="10">
    <location>
        <begin position="78"/>
        <end position="100"/>
    </location>
</feature>
<dbReference type="PANTHER" id="PTHR24421">
    <property type="entry name" value="NITRATE/NITRITE SENSOR PROTEIN NARX-RELATED"/>
    <property type="match status" value="1"/>
</dbReference>
<evidence type="ECO:0000256" key="10">
    <source>
        <dbReference type="SAM" id="Phobius"/>
    </source>
</evidence>
<dbReference type="InterPro" id="IPR011712">
    <property type="entry name" value="Sig_transdc_His_kin_sub3_dim/P"/>
</dbReference>
<evidence type="ECO:0000256" key="3">
    <source>
        <dbReference type="ARBA" id="ARBA00022553"/>
    </source>
</evidence>
<keyword evidence="10" id="KW-1133">Transmembrane helix</keyword>
<sequence length="396" mass="42892">MRQIRSALTRLSDRLGLRHAGHPVIAASCAVLSVAALAEYAFSMAARVPGTATVHDIVLVLAVLASLVGGMFRPKWFLLPALIAGVVLMLDVPMVTPIAVGVACAGFLAYLDARAGVIATVILLASTMDGLDPSRSRVMVATVQSLAFYCFPLLAGLLLHVMRQRDHDSYLLQRQREREDTARSLHDTISNDLAYLILRIDHAGTNGLPADEHEYRRQLDELRDAAGRAMGHTHEVIDSLEGHTPAQAGQTPDDENPRPAGPAEADTVSSQRAGLQSLIDEEEARLEALGFTGDNLLAEPHRPLTPETMRLLAGLLAELYANIAKHADPGEWYAICVTFDTDAIHISASDTITPDDTKLGLGSGLDRYRTIIETRGGTFQTHTEQAHWQLDISIPV</sequence>
<feature type="region of interest" description="Disordered" evidence="9">
    <location>
        <begin position="241"/>
        <end position="273"/>
    </location>
</feature>
<evidence type="ECO:0000256" key="6">
    <source>
        <dbReference type="ARBA" id="ARBA00022777"/>
    </source>
</evidence>
<organism evidence="12 13">
    <name type="scientific">Bifidobacterium scardovii</name>
    <dbReference type="NCBI Taxonomy" id="158787"/>
    <lineage>
        <taxon>Bacteria</taxon>
        <taxon>Bacillati</taxon>
        <taxon>Actinomycetota</taxon>
        <taxon>Actinomycetes</taxon>
        <taxon>Bifidobacteriales</taxon>
        <taxon>Bifidobacteriaceae</taxon>
        <taxon>Bifidobacterium</taxon>
    </lineage>
</organism>
<comment type="caution">
    <text evidence="12">The sequence shown here is derived from an EMBL/GenBank/DDBJ whole genome shotgun (WGS) entry which is preliminary data.</text>
</comment>
<evidence type="ECO:0000256" key="1">
    <source>
        <dbReference type="ARBA" id="ARBA00000085"/>
    </source>
</evidence>
<evidence type="ECO:0000256" key="5">
    <source>
        <dbReference type="ARBA" id="ARBA00022741"/>
    </source>
</evidence>
<evidence type="ECO:0000256" key="4">
    <source>
        <dbReference type="ARBA" id="ARBA00022679"/>
    </source>
</evidence>
<keyword evidence="6 12" id="KW-0418">Kinase</keyword>
<feature type="transmembrane region" description="Helical" evidence="10">
    <location>
        <begin position="138"/>
        <end position="159"/>
    </location>
</feature>
<keyword evidence="5" id="KW-0547">Nucleotide-binding</keyword>
<protein>
    <recommendedName>
        <fullName evidence="2">histidine kinase</fullName>
        <ecNumber evidence="2">2.7.13.3</ecNumber>
    </recommendedName>
</protein>
<keyword evidence="3" id="KW-0597">Phosphoprotein</keyword>
<feature type="transmembrane region" description="Helical" evidence="10">
    <location>
        <begin position="107"/>
        <end position="126"/>
    </location>
</feature>
<dbReference type="Gene3D" id="3.30.565.10">
    <property type="entry name" value="Histidine kinase-like ATPase, C-terminal domain"/>
    <property type="match status" value="1"/>
</dbReference>
<evidence type="ECO:0000259" key="11">
    <source>
        <dbReference type="Pfam" id="PF07730"/>
    </source>
</evidence>
<keyword evidence="10" id="KW-0812">Transmembrane</keyword>
<dbReference type="RefSeq" id="WP_231649347.1">
    <property type="nucleotide sequence ID" value="NZ_CAUPKV010000017.1"/>
</dbReference>
<evidence type="ECO:0000256" key="9">
    <source>
        <dbReference type="SAM" id="MobiDB-lite"/>
    </source>
</evidence>
<comment type="catalytic activity">
    <reaction evidence="1">
        <text>ATP + protein L-histidine = ADP + protein N-phospho-L-histidine.</text>
        <dbReference type="EC" id="2.7.13.3"/>
    </reaction>
</comment>
<dbReference type="eggNOG" id="COG4585">
    <property type="taxonomic scope" value="Bacteria"/>
</dbReference>
<dbReference type="AlphaFoldDB" id="A0A087DAL2"/>
<gene>
    <name evidence="12" type="ORF">BSCA_2269</name>
</gene>
<name>A0A087DAL2_9BIFI</name>
<dbReference type="InterPro" id="IPR050482">
    <property type="entry name" value="Sensor_HK_TwoCompSys"/>
</dbReference>
<evidence type="ECO:0000256" key="7">
    <source>
        <dbReference type="ARBA" id="ARBA00022840"/>
    </source>
</evidence>
<dbReference type="GO" id="GO:0005524">
    <property type="term" value="F:ATP binding"/>
    <property type="evidence" value="ECO:0007669"/>
    <property type="project" value="UniProtKB-KW"/>
</dbReference>
<keyword evidence="8" id="KW-0902">Two-component regulatory system</keyword>
<dbReference type="Pfam" id="PF07730">
    <property type="entry name" value="HisKA_3"/>
    <property type="match status" value="1"/>
</dbReference>
<accession>A0A087DAL2</accession>
<evidence type="ECO:0000313" key="13">
    <source>
        <dbReference type="Proteomes" id="UP000029033"/>
    </source>
</evidence>
<dbReference type="GO" id="GO:0000155">
    <property type="term" value="F:phosphorelay sensor kinase activity"/>
    <property type="evidence" value="ECO:0007669"/>
    <property type="project" value="InterPro"/>
</dbReference>
<dbReference type="PROSITE" id="PS51257">
    <property type="entry name" value="PROKAR_LIPOPROTEIN"/>
    <property type="match status" value="1"/>
</dbReference>
<keyword evidence="10" id="KW-0472">Membrane</keyword>
<dbReference type="PANTHER" id="PTHR24421:SF10">
    <property type="entry name" value="NITRATE_NITRITE SENSOR PROTEIN NARQ"/>
    <property type="match status" value="1"/>
</dbReference>
<dbReference type="InterPro" id="IPR036890">
    <property type="entry name" value="HATPase_C_sf"/>
</dbReference>
<keyword evidence="7" id="KW-0067">ATP-binding</keyword>
<dbReference type="Gene3D" id="1.20.5.1930">
    <property type="match status" value="1"/>
</dbReference>
<evidence type="ECO:0000256" key="2">
    <source>
        <dbReference type="ARBA" id="ARBA00012438"/>
    </source>
</evidence>
<reference evidence="12 13" key="1">
    <citation type="submission" date="2014-03" db="EMBL/GenBank/DDBJ databases">
        <title>Genomics of Bifidobacteria.</title>
        <authorList>
            <person name="Ventura M."/>
            <person name="Milani C."/>
            <person name="Lugli G.A."/>
        </authorList>
    </citation>
    <scope>NUCLEOTIDE SEQUENCE [LARGE SCALE GENOMIC DNA]</scope>
    <source>
        <strain evidence="12 13">LMG 21589</strain>
    </source>
</reference>
<dbReference type="EMBL" id="JGZO01000015">
    <property type="protein sequence ID" value="KFI92562.1"/>
    <property type="molecule type" value="Genomic_DNA"/>
</dbReference>
<dbReference type="Proteomes" id="UP000029033">
    <property type="component" value="Unassembled WGS sequence"/>
</dbReference>
<feature type="domain" description="Signal transduction histidine kinase subgroup 3 dimerisation and phosphoacceptor" evidence="11">
    <location>
        <begin position="177"/>
        <end position="241"/>
    </location>
</feature>
<feature type="transmembrane region" description="Helical" evidence="10">
    <location>
        <begin position="54"/>
        <end position="72"/>
    </location>
</feature>
<feature type="transmembrane region" description="Helical" evidence="10">
    <location>
        <begin position="20"/>
        <end position="42"/>
    </location>
</feature>
<proteinExistence type="predicted"/>
<dbReference type="EC" id="2.7.13.3" evidence="2"/>